<comment type="caution">
    <text evidence="3">The sequence shown here is derived from an EMBL/GenBank/DDBJ whole genome shotgun (WGS) entry which is preliminary data.</text>
</comment>
<dbReference type="AlphaFoldDB" id="A0A928X258"/>
<keyword evidence="1" id="KW-0812">Transmembrane</keyword>
<dbReference type="InterPro" id="IPR008984">
    <property type="entry name" value="SMAD_FHA_dom_sf"/>
</dbReference>
<protein>
    <submittedName>
        <fullName evidence="3">FHA domain-containing protein</fullName>
    </submittedName>
</protein>
<gene>
    <name evidence="3" type="ORF">IQ260_00530</name>
</gene>
<dbReference type="PROSITE" id="PS50006">
    <property type="entry name" value="FHA_DOMAIN"/>
    <property type="match status" value="1"/>
</dbReference>
<name>A0A928X258_LEPEC</name>
<evidence type="ECO:0000313" key="4">
    <source>
        <dbReference type="Proteomes" id="UP000615026"/>
    </source>
</evidence>
<dbReference type="EMBL" id="JADEXP010000002">
    <property type="protein sequence ID" value="MBE9065138.1"/>
    <property type="molecule type" value="Genomic_DNA"/>
</dbReference>
<keyword evidence="4" id="KW-1185">Reference proteome</keyword>
<sequence>MLKLVECRPGKPQIEKPIDPSNGPVTIGRGSVANIRVALGVNPSLLYVQTLSKIQATVYEKDGALFIKDGGTKPSSNGIYYKGRRTYAPIELYQGIEVELFPLAGGYHLYVAWPFKKEGIVEADTLIIERENLEIQLEGAGEEVTRLTLVVSDLETKLDKTVQASHTLNRRTQVIYEELRKQQESKKTLSKQLRLLKKLLIIFCVVSFIVAWLMLGGDQETLAVLGKAIISVASIIGFIFGIKPGDVDA</sequence>
<keyword evidence="1" id="KW-0472">Membrane</keyword>
<evidence type="ECO:0000313" key="3">
    <source>
        <dbReference type="EMBL" id="MBE9065138.1"/>
    </source>
</evidence>
<dbReference type="RefSeq" id="WP_193989842.1">
    <property type="nucleotide sequence ID" value="NZ_JADEXP010000002.1"/>
</dbReference>
<dbReference type="Gene3D" id="2.60.200.20">
    <property type="match status" value="1"/>
</dbReference>
<evidence type="ECO:0000256" key="1">
    <source>
        <dbReference type="SAM" id="Phobius"/>
    </source>
</evidence>
<proteinExistence type="predicted"/>
<dbReference type="InterPro" id="IPR000253">
    <property type="entry name" value="FHA_dom"/>
</dbReference>
<accession>A0A928X258</accession>
<organism evidence="3 4">
    <name type="scientific">Leptolyngbya cf. ectocarpi LEGE 11479</name>
    <dbReference type="NCBI Taxonomy" id="1828722"/>
    <lineage>
        <taxon>Bacteria</taxon>
        <taxon>Bacillati</taxon>
        <taxon>Cyanobacteriota</taxon>
        <taxon>Cyanophyceae</taxon>
        <taxon>Leptolyngbyales</taxon>
        <taxon>Leptolyngbyaceae</taxon>
        <taxon>Leptolyngbya group</taxon>
        <taxon>Leptolyngbya</taxon>
    </lineage>
</organism>
<feature type="transmembrane region" description="Helical" evidence="1">
    <location>
        <begin position="221"/>
        <end position="242"/>
    </location>
</feature>
<feature type="transmembrane region" description="Helical" evidence="1">
    <location>
        <begin position="195"/>
        <end position="215"/>
    </location>
</feature>
<dbReference type="SUPFAM" id="SSF49879">
    <property type="entry name" value="SMAD/FHA domain"/>
    <property type="match status" value="1"/>
</dbReference>
<feature type="domain" description="FHA" evidence="2">
    <location>
        <begin position="25"/>
        <end position="86"/>
    </location>
</feature>
<keyword evidence="1" id="KW-1133">Transmembrane helix</keyword>
<dbReference type="CDD" id="cd00060">
    <property type="entry name" value="FHA"/>
    <property type="match status" value="1"/>
</dbReference>
<dbReference type="Pfam" id="PF00498">
    <property type="entry name" value="FHA"/>
    <property type="match status" value="1"/>
</dbReference>
<dbReference type="Proteomes" id="UP000615026">
    <property type="component" value="Unassembled WGS sequence"/>
</dbReference>
<evidence type="ECO:0000259" key="2">
    <source>
        <dbReference type="PROSITE" id="PS50006"/>
    </source>
</evidence>
<reference evidence="3" key="1">
    <citation type="submission" date="2020-10" db="EMBL/GenBank/DDBJ databases">
        <authorList>
            <person name="Castelo-Branco R."/>
            <person name="Eusebio N."/>
            <person name="Adriana R."/>
            <person name="Vieira A."/>
            <person name="Brugerolle De Fraissinette N."/>
            <person name="Rezende De Castro R."/>
            <person name="Schneider M.P."/>
            <person name="Vasconcelos V."/>
            <person name="Leao P.N."/>
        </authorList>
    </citation>
    <scope>NUCLEOTIDE SEQUENCE</scope>
    <source>
        <strain evidence="3">LEGE 11479</strain>
    </source>
</reference>